<keyword evidence="2" id="KW-0479">Metal-binding</keyword>
<dbReference type="CDD" id="cd16025">
    <property type="entry name" value="PAS_like"/>
    <property type="match status" value="1"/>
</dbReference>
<dbReference type="InterPro" id="IPR017850">
    <property type="entry name" value="Alkaline_phosphatase_core_sf"/>
</dbReference>
<dbReference type="STRING" id="47427.A0A2H3DPC3"/>
<keyword evidence="7" id="KW-1185">Reference proteome</keyword>
<evidence type="ECO:0000256" key="2">
    <source>
        <dbReference type="ARBA" id="ARBA00022723"/>
    </source>
</evidence>
<dbReference type="InterPro" id="IPR050738">
    <property type="entry name" value="Sulfatase"/>
</dbReference>
<evidence type="ECO:0000256" key="4">
    <source>
        <dbReference type="ARBA" id="ARBA00022837"/>
    </source>
</evidence>
<dbReference type="OrthoDB" id="103349at2759"/>
<evidence type="ECO:0000256" key="1">
    <source>
        <dbReference type="ARBA" id="ARBA00008779"/>
    </source>
</evidence>
<keyword evidence="4" id="KW-0106">Calcium</keyword>
<dbReference type="GO" id="GO:0046872">
    <property type="term" value="F:metal ion binding"/>
    <property type="evidence" value="ECO:0007669"/>
    <property type="project" value="UniProtKB-KW"/>
</dbReference>
<dbReference type="Proteomes" id="UP000217790">
    <property type="component" value="Unassembled WGS sequence"/>
</dbReference>
<dbReference type="PANTHER" id="PTHR42693">
    <property type="entry name" value="ARYLSULFATASE FAMILY MEMBER"/>
    <property type="match status" value="1"/>
</dbReference>
<evidence type="ECO:0000313" key="7">
    <source>
        <dbReference type="Proteomes" id="UP000217790"/>
    </source>
</evidence>
<dbReference type="Gene3D" id="3.30.1120.10">
    <property type="match status" value="1"/>
</dbReference>
<name>A0A2H3DPC3_ARMGA</name>
<dbReference type="PANTHER" id="PTHR42693:SF33">
    <property type="entry name" value="ARYLSULFATASE"/>
    <property type="match status" value="1"/>
</dbReference>
<protein>
    <submittedName>
        <fullName evidence="6">Sulfatase</fullName>
    </submittedName>
</protein>
<dbReference type="Pfam" id="PF00884">
    <property type="entry name" value="Sulfatase"/>
    <property type="match status" value="1"/>
</dbReference>
<accession>A0A2H3DPC3</accession>
<dbReference type="PROSITE" id="PS00149">
    <property type="entry name" value="SULFATASE_2"/>
    <property type="match status" value="1"/>
</dbReference>
<evidence type="ECO:0000313" key="6">
    <source>
        <dbReference type="EMBL" id="PBK97079.1"/>
    </source>
</evidence>
<dbReference type="FunCoup" id="A0A2H3DPC3">
    <property type="interactions" value="2"/>
</dbReference>
<evidence type="ECO:0000259" key="5">
    <source>
        <dbReference type="Pfam" id="PF00884"/>
    </source>
</evidence>
<comment type="similarity">
    <text evidence="1">Belongs to the sulfatase family.</text>
</comment>
<dbReference type="InterPro" id="IPR000917">
    <property type="entry name" value="Sulfatase_N"/>
</dbReference>
<keyword evidence="3" id="KW-0378">Hydrolase</keyword>
<dbReference type="Gene3D" id="3.40.720.10">
    <property type="entry name" value="Alkaline Phosphatase, subunit A"/>
    <property type="match status" value="1"/>
</dbReference>
<organism evidence="6 7">
    <name type="scientific">Armillaria gallica</name>
    <name type="common">Bulbous honey fungus</name>
    <name type="synonym">Armillaria bulbosa</name>
    <dbReference type="NCBI Taxonomy" id="47427"/>
    <lineage>
        <taxon>Eukaryota</taxon>
        <taxon>Fungi</taxon>
        <taxon>Dikarya</taxon>
        <taxon>Basidiomycota</taxon>
        <taxon>Agaricomycotina</taxon>
        <taxon>Agaricomycetes</taxon>
        <taxon>Agaricomycetidae</taxon>
        <taxon>Agaricales</taxon>
        <taxon>Marasmiineae</taxon>
        <taxon>Physalacriaceae</taxon>
        <taxon>Armillaria</taxon>
    </lineage>
</organism>
<sequence length="612" mass="68940">MAANKRPNFLLIVADDLGFSDVGAFGSEINTPNLDKLAEAGVRMTDFHTAAACSPTRSMLLSGTDNHIAGVGVMAEQKRHDLDRWNAPGHEGYLNLRVAALPELLQDAGYHTLMSGKWHLGLEPDFLPSKRGFDRSFALLPGASNHYGWEPQFKDDMMRFFEQLPPLYVHDGEKVDVKANTDNDSKGFFSSDFYTSNLIQYIAERPKDKPFFAFLPFSAPHWPLQVDKKYRDKYKGIYDEGPEVLRQKRLSKLKEKGLISRDVVAHDVVAPQESEWSQLTDEERALSARAMETYAGMVENMDWNIGRILAYLDEIGETDNTFVLFQSDNGSEGASYEARPVMGRDLMAVINKYYDNSLDNIGEHNSFAWYGPRWAQASTGELPILKYPRMRIDIVKAPSRLYKMYSTEGGIRVPLILSYPPWTKSESVSGKIVDAFATVMDVTPTILELANVGHPGTGKLFRGRKVEKLRGKSWVEYFSHIRDDCDSKAIHGSDDPAVGWELFGRAALRHDKWKILFMPDWSHGTGRWELYDLSADAGETKDLSREQPEKLQELLVLWDDYVKETGVVWGSALGPLSVETDTDHKDVIGGDPVEDTRAWMPGRGQSTLVPRT</sequence>
<proteinExistence type="inferred from homology"/>
<dbReference type="AlphaFoldDB" id="A0A2H3DPC3"/>
<dbReference type="GO" id="GO:0004065">
    <property type="term" value="F:arylsulfatase activity"/>
    <property type="evidence" value="ECO:0007669"/>
    <property type="project" value="TreeGrafter"/>
</dbReference>
<dbReference type="SUPFAM" id="SSF53649">
    <property type="entry name" value="Alkaline phosphatase-like"/>
    <property type="match status" value="1"/>
</dbReference>
<dbReference type="EMBL" id="KZ293650">
    <property type="protein sequence ID" value="PBK97079.1"/>
    <property type="molecule type" value="Genomic_DNA"/>
</dbReference>
<gene>
    <name evidence="6" type="ORF">ARMGADRAFT_1163412</name>
</gene>
<evidence type="ECO:0000256" key="3">
    <source>
        <dbReference type="ARBA" id="ARBA00022801"/>
    </source>
</evidence>
<feature type="domain" description="Sulfatase N-terminal" evidence="5">
    <location>
        <begin position="7"/>
        <end position="452"/>
    </location>
</feature>
<reference evidence="7" key="1">
    <citation type="journal article" date="2017" name="Nat. Ecol. Evol.">
        <title>Genome expansion and lineage-specific genetic innovations in the forest pathogenic fungi Armillaria.</title>
        <authorList>
            <person name="Sipos G."/>
            <person name="Prasanna A.N."/>
            <person name="Walter M.C."/>
            <person name="O'Connor E."/>
            <person name="Balint B."/>
            <person name="Krizsan K."/>
            <person name="Kiss B."/>
            <person name="Hess J."/>
            <person name="Varga T."/>
            <person name="Slot J."/>
            <person name="Riley R."/>
            <person name="Boka B."/>
            <person name="Rigling D."/>
            <person name="Barry K."/>
            <person name="Lee J."/>
            <person name="Mihaltcheva S."/>
            <person name="LaButti K."/>
            <person name="Lipzen A."/>
            <person name="Waldron R."/>
            <person name="Moloney N.M."/>
            <person name="Sperisen C."/>
            <person name="Kredics L."/>
            <person name="Vagvoelgyi C."/>
            <person name="Patrignani A."/>
            <person name="Fitzpatrick D."/>
            <person name="Nagy I."/>
            <person name="Doyle S."/>
            <person name="Anderson J.B."/>
            <person name="Grigoriev I.V."/>
            <person name="Gueldener U."/>
            <person name="Muensterkoetter M."/>
            <person name="Nagy L.G."/>
        </authorList>
    </citation>
    <scope>NUCLEOTIDE SEQUENCE [LARGE SCALE GENOMIC DNA]</scope>
    <source>
        <strain evidence="7">Ar21-2</strain>
    </source>
</reference>
<dbReference type="OMA" id="LMTGYQI"/>
<dbReference type="InParanoid" id="A0A2H3DPC3"/>
<dbReference type="InterPro" id="IPR024607">
    <property type="entry name" value="Sulfatase_CS"/>
</dbReference>